<dbReference type="Proteomes" id="UP000069831">
    <property type="component" value="Unassembled WGS sequence"/>
</dbReference>
<dbReference type="AlphaFoldDB" id="A0A0Z8LET4"/>
<reference evidence="1 2" key="1">
    <citation type="submission" date="2016-02" db="EMBL/GenBank/DDBJ databases">
        <authorList>
            <consortium name="Pathogen Informatics"/>
        </authorList>
    </citation>
    <scope>NUCLEOTIDE SEQUENCE [LARGE SCALE GENOMIC DNA]</scope>
    <source>
        <strain evidence="1 2">LSS95</strain>
    </source>
</reference>
<evidence type="ECO:0000313" key="2">
    <source>
        <dbReference type="Proteomes" id="UP000069831"/>
    </source>
</evidence>
<dbReference type="RefSeq" id="WP_024399520.1">
    <property type="nucleotide sequence ID" value="NZ_CEEK01000014.1"/>
</dbReference>
<evidence type="ECO:0000313" key="1">
    <source>
        <dbReference type="EMBL" id="CYV89264.1"/>
    </source>
</evidence>
<protein>
    <submittedName>
        <fullName evidence="1">Uncharacterized protein</fullName>
    </submittedName>
</protein>
<sequence>MFNEEKFLRKAQYAESVISESKLLDSFSNCDKAVVICVEESSTLFHSLNDLLDKILYLPKSDISQIHLKDSEIFSKKIGSRPCTEAEFMNRVLEISRNENCIVYAVNDGMKFIAENGELNKEVDSCLSRTATMQEKLKSLKPISDLVEVFEYFIIDCQYHEEYYNECFNETGKIKGEIKEQELRNILLDYLRGRIKGEVSPEYCTSYTKDEESVDIYLNDGQERAIIEVKFSFKRSTYDGKSFYNLQDKCQLGIEQLNRYAIHLKQDNRLVDYGFVYMFFHNENNDEELNKTSVNLEKYLESANLSAEFYSIFKEVIYNDMSQWGKKIVS</sequence>
<accession>A0A0Z8LET4</accession>
<proteinExistence type="predicted"/>
<gene>
    <name evidence="1" type="ORF">ERS132457_01240</name>
</gene>
<name>A0A0Z8LET4_STRSU</name>
<organism evidence="1 2">
    <name type="scientific">Streptococcus suis</name>
    <dbReference type="NCBI Taxonomy" id="1307"/>
    <lineage>
        <taxon>Bacteria</taxon>
        <taxon>Bacillati</taxon>
        <taxon>Bacillota</taxon>
        <taxon>Bacilli</taxon>
        <taxon>Lactobacillales</taxon>
        <taxon>Streptococcaceae</taxon>
        <taxon>Streptococcus</taxon>
    </lineage>
</organism>
<dbReference type="EMBL" id="FIIR01000012">
    <property type="protein sequence ID" value="CYV89264.1"/>
    <property type="molecule type" value="Genomic_DNA"/>
</dbReference>